<dbReference type="EMBL" id="CP017641">
    <property type="protein sequence ID" value="APZ91415.1"/>
    <property type="molecule type" value="Genomic_DNA"/>
</dbReference>
<feature type="domain" description="Pyridoxamine 5'-phosphate oxidase Alr4036 family FMN-binding" evidence="1">
    <location>
        <begin position="21"/>
        <end position="105"/>
    </location>
</feature>
<dbReference type="SUPFAM" id="SSF50475">
    <property type="entry name" value="FMN-binding split barrel"/>
    <property type="match status" value="1"/>
</dbReference>
<dbReference type="Gene3D" id="2.30.110.10">
    <property type="entry name" value="Electron Transport, Fmn-binding Protein, Chain A"/>
    <property type="match status" value="1"/>
</dbReference>
<evidence type="ECO:0000259" key="1">
    <source>
        <dbReference type="Pfam" id="PF12766"/>
    </source>
</evidence>
<dbReference type="RefSeq" id="WP_077023181.1">
    <property type="nucleotide sequence ID" value="NZ_CP017641.1"/>
</dbReference>
<dbReference type="AlphaFoldDB" id="A0A1P8WBH9"/>
<dbReference type="GO" id="GO:0010181">
    <property type="term" value="F:FMN binding"/>
    <property type="evidence" value="ECO:0007669"/>
    <property type="project" value="InterPro"/>
</dbReference>
<gene>
    <name evidence="2" type="ORF">Fuma_01003</name>
</gene>
<dbReference type="InterPro" id="IPR012349">
    <property type="entry name" value="Split_barrel_FMN-bd"/>
</dbReference>
<accession>A0A1P8WBH9</accession>
<protein>
    <submittedName>
        <fullName evidence="2">Pyridoxamine 5'-phosphate oxidase</fullName>
    </submittedName>
</protein>
<dbReference type="Pfam" id="PF12766">
    <property type="entry name" value="Pyridox_oxase_2"/>
    <property type="match status" value="1"/>
</dbReference>
<keyword evidence="3" id="KW-1185">Reference proteome</keyword>
<dbReference type="InterPro" id="IPR024624">
    <property type="entry name" value="Pyridox_Oxase_Alr4036_FMN-bd"/>
</dbReference>
<evidence type="ECO:0000313" key="2">
    <source>
        <dbReference type="EMBL" id="APZ91415.1"/>
    </source>
</evidence>
<sequence>MKKLFERPDDRDAVEADCWKLLHHAVEANDCGWRLPVLATVDNGACRQRIVVLRSVDAATRTILAHTDIRSAKVSALKNGATASWLFYDASLKVQMQFVGHTQIHHHDRLSQQLWDQQPLSSLRGYLAPLPPGTRCETAEVNLPANVRDRVPDATELAAAKQNFAAISCVASSIEWLLLRPSGNLRLKVRYDADGSRTIDWLAP</sequence>
<dbReference type="OrthoDB" id="5120525at2"/>
<dbReference type="Proteomes" id="UP000187735">
    <property type="component" value="Chromosome"/>
</dbReference>
<organism evidence="2 3">
    <name type="scientific">Fuerstiella marisgermanici</name>
    <dbReference type="NCBI Taxonomy" id="1891926"/>
    <lineage>
        <taxon>Bacteria</taxon>
        <taxon>Pseudomonadati</taxon>
        <taxon>Planctomycetota</taxon>
        <taxon>Planctomycetia</taxon>
        <taxon>Planctomycetales</taxon>
        <taxon>Planctomycetaceae</taxon>
        <taxon>Fuerstiella</taxon>
    </lineage>
</organism>
<evidence type="ECO:0000313" key="3">
    <source>
        <dbReference type="Proteomes" id="UP000187735"/>
    </source>
</evidence>
<reference evidence="2 3" key="1">
    <citation type="journal article" date="2016" name="Front. Microbiol.">
        <title>Fuerstia marisgermanicae gen. nov., sp. nov., an Unusual Member of the Phylum Planctomycetes from the German Wadden Sea.</title>
        <authorList>
            <person name="Kohn T."/>
            <person name="Heuer A."/>
            <person name="Jogler M."/>
            <person name="Vollmers J."/>
            <person name="Boedeker C."/>
            <person name="Bunk B."/>
            <person name="Rast P."/>
            <person name="Borchert D."/>
            <person name="Glockner I."/>
            <person name="Freese H.M."/>
            <person name="Klenk H.P."/>
            <person name="Overmann J."/>
            <person name="Kaster A.K."/>
            <person name="Rohde M."/>
            <person name="Wiegand S."/>
            <person name="Jogler C."/>
        </authorList>
    </citation>
    <scope>NUCLEOTIDE SEQUENCE [LARGE SCALE GENOMIC DNA]</scope>
    <source>
        <strain evidence="2 3">NH11</strain>
    </source>
</reference>
<dbReference type="STRING" id="1891926.Fuma_01003"/>
<dbReference type="KEGG" id="fmr:Fuma_01003"/>
<proteinExistence type="predicted"/>
<name>A0A1P8WBH9_9PLAN</name>